<accession>A0A4Y8LLX1</accession>
<comment type="caution">
    <text evidence="3">The sequence shown here is derived from an EMBL/GenBank/DDBJ whole genome shotgun (WGS) entry which is preliminary data.</text>
</comment>
<feature type="signal peptide" evidence="1">
    <location>
        <begin position="1"/>
        <end position="21"/>
    </location>
</feature>
<name>A0A4Y8LLX1_9BACL</name>
<gene>
    <name evidence="3" type="ORF">E2626_01360</name>
</gene>
<evidence type="ECO:0000256" key="1">
    <source>
        <dbReference type="SAM" id="SignalP"/>
    </source>
</evidence>
<dbReference type="PANTHER" id="PTHR31157:SF1">
    <property type="entry name" value="SCP DOMAIN-CONTAINING PROTEIN"/>
    <property type="match status" value="1"/>
</dbReference>
<dbReference type="AlphaFoldDB" id="A0A4Y8LLX1"/>
<dbReference type="Proteomes" id="UP000297776">
    <property type="component" value="Unassembled WGS sequence"/>
</dbReference>
<dbReference type="Pfam" id="PF00188">
    <property type="entry name" value="CAP"/>
    <property type="match status" value="1"/>
</dbReference>
<dbReference type="InterPro" id="IPR035940">
    <property type="entry name" value="CAP_sf"/>
</dbReference>
<evidence type="ECO:0000313" key="4">
    <source>
        <dbReference type="Proteomes" id="UP000297776"/>
    </source>
</evidence>
<sequence length="336" mass="37533">MKNKVVLVVTLLFLISSTALAATFSDVQENHWAYHEITDLSEADIIGGFQDGTFKPERAVSRAQAAALIGRAYKLNIEDIENPGFTDINENTTGYRYIAKLTELGIFNKAERFNPHQAMTRGQMAKILVESFNLSGSSMKKFSDLQEGGEVASYASTLFKAGITTGTSNVTFSPNTPVLRANMAVFLYRTMEFLQEHPDGYAGVDDGEPSTLEREILRLVNVERSKAGLQPLIFKPEMQFLANIKSKDMADNNYFDHNSPTYGRPAEMVAYFGYPWTYVGENIAAGYTTAQAVVTGWMESPGHRDNILHEGYTHIGIGHYEGGYYGHYYTQLFMRE</sequence>
<dbReference type="InterPro" id="IPR014044">
    <property type="entry name" value="CAP_dom"/>
</dbReference>
<dbReference type="Gene3D" id="3.40.33.10">
    <property type="entry name" value="CAP"/>
    <property type="match status" value="1"/>
</dbReference>
<dbReference type="CDD" id="cd05379">
    <property type="entry name" value="CAP_bacterial"/>
    <property type="match status" value="1"/>
</dbReference>
<feature type="domain" description="SLH" evidence="2">
    <location>
        <begin position="20"/>
        <end position="83"/>
    </location>
</feature>
<feature type="chain" id="PRO_5021264545" description="SLH domain-containing protein" evidence="1">
    <location>
        <begin position="22"/>
        <end position="336"/>
    </location>
</feature>
<reference evidence="3 4" key="1">
    <citation type="submission" date="2019-03" db="EMBL/GenBank/DDBJ databases">
        <authorList>
            <person name="Yang Y."/>
        </authorList>
    </citation>
    <scope>NUCLEOTIDE SEQUENCE [LARGE SCALE GENOMIC DNA]</scope>
    <source>
        <strain evidence="3 4">ASL-1</strain>
    </source>
</reference>
<keyword evidence="1" id="KW-0732">Signal</keyword>
<dbReference type="Pfam" id="PF00395">
    <property type="entry name" value="SLH"/>
    <property type="match status" value="3"/>
</dbReference>
<dbReference type="RefSeq" id="WP_134378861.1">
    <property type="nucleotide sequence ID" value="NZ_SORX01000001.1"/>
</dbReference>
<dbReference type="PROSITE" id="PS51272">
    <property type="entry name" value="SLH"/>
    <property type="match status" value="2"/>
</dbReference>
<dbReference type="SUPFAM" id="SSF55797">
    <property type="entry name" value="PR-1-like"/>
    <property type="match status" value="1"/>
</dbReference>
<protein>
    <recommendedName>
        <fullName evidence="2">SLH domain-containing protein</fullName>
    </recommendedName>
</protein>
<dbReference type="OrthoDB" id="9783944at2"/>
<evidence type="ECO:0000259" key="2">
    <source>
        <dbReference type="PROSITE" id="PS51272"/>
    </source>
</evidence>
<dbReference type="PANTHER" id="PTHR31157">
    <property type="entry name" value="SCP DOMAIN-CONTAINING PROTEIN"/>
    <property type="match status" value="1"/>
</dbReference>
<feature type="domain" description="SLH" evidence="2">
    <location>
        <begin position="138"/>
        <end position="201"/>
    </location>
</feature>
<evidence type="ECO:0000313" key="3">
    <source>
        <dbReference type="EMBL" id="TFE04004.1"/>
    </source>
</evidence>
<keyword evidence="4" id="KW-1185">Reference proteome</keyword>
<proteinExistence type="predicted"/>
<organism evidence="3 4">
    <name type="scientific">Jeotgalibacillus salarius</name>
    <dbReference type="NCBI Taxonomy" id="546023"/>
    <lineage>
        <taxon>Bacteria</taxon>
        <taxon>Bacillati</taxon>
        <taxon>Bacillota</taxon>
        <taxon>Bacilli</taxon>
        <taxon>Bacillales</taxon>
        <taxon>Caryophanaceae</taxon>
        <taxon>Jeotgalibacillus</taxon>
    </lineage>
</organism>
<dbReference type="InterPro" id="IPR001119">
    <property type="entry name" value="SLH_dom"/>
</dbReference>
<dbReference type="EMBL" id="SORX01000001">
    <property type="protein sequence ID" value="TFE04004.1"/>
    <property type="molecule type" value="Genomic_DNA"/>
</dbReference>